<proteinExistence type="predicted"/>
<name>A0A0Q0RFU6_9ARCH</name>
<dbReference type="PANTHER" id="PTHR43257">
    <property type="entry name" value="PYRUVATE DEHYDROGENASE E1 COMPONENT BETA SUBUNIT"/>
    <property type="match status" value="1"/>
</dbReference>
<dbReference type="AlphaFoldDB" id="A0A0Q0RFU6"/>
<comment type="cofactor">
    <cofactor evidence="1">
        <name>thiamine diphosphate</name>
        <dbReference type="ChEBI" id="CHEBI:58937"/>
    </cofactor>
</comment>
<dbReference type="RefSeq" id="WP_052656812.1">
    <property type="nucleotide sequence ID" value="NZ_JBBYJF010000001.1"/>
</dbReference>
<dbReference type="CDD" id="cd07036">
    <property type="entry name" value="TPP_PYR_E1-PDHc-beta_like"/>
    <property type="match status" value="1"/>
</dbReference>
<dbReference type="EMBL" id="LKBG01000264">
    <property type="protein sequence ID" value="KQB33957.1"/>
    <property type="molecule type" value="Genomic_DNA"/>
</dbReference>
<dbReference type="InterPro" id="IPR033248">
    <property type="entry name" value="Transketolase_C"/>
</dbReference>
<dbReference type="GO" id="GO:0006082">
    <property type="term" value="P:organic acid metabolic process"/>
    <property type="evidence" value="ECO:0007669"/>
    <property type="project" value="UniProtKB-ARBA"/>
</dbReference>
<gene>
    <name evidence="5" type="ORF">AOG54_01460</name>
</gene>
<accession>A0A0Q0RFU6</accession>
<evidence type="ECO:0000256" key="1">
    <source>
        <dbReference type="ARBA" id="ARBA00001964"/>
    </source>
</evidence>
<dbReference type="InterPro" id="IPR009014">
    <property type="entry name" value="Transketo_C/PFOR_II"/>
</dbReference>
<dbReference type="Pfam" id="PF02780">
    <property type="entry name" value="Transketolase_C"/>
    <property type="match status" value="1"/>
</dbReference>
<evidence type="ECO:0000256" key="2">
    <source>
        <dbReference type="ARBA" id="ARBA00023002"/>
    </source>
</evidence>
<dbReference type="PANTHER" id="PTHR43257:SF2">
    <property type="entry name" value="PYRUVATE DEHYDROGENASE E1 COMPONENT SUBUNIT BETA"/>
    <property type="match status" value="1"/>
</dbReference>
<dbReference type="Pfam" id="PF02779">
    <property type="entry name" value="Transket_pyr"/>
    <property type="match status" value="1"/>
</dbReference>
<dbReference type="Gene3D" id="3.40.50.920">
    <property type="match status" value="1"/>
</dbReference>
<dbReference type="FunFam" id="3.40.50.920:FF:000001">
    <property type="entry name" value="Pyruvate dehydrogenase E1 beta subunit"/>
    <property type="match status" value="1"/>
</dbReference>
<sequence>MTTMTMVKALNSALDNAMERDDSIILMGEDVGVDGGVFRVTDGLLAKYGKERVLDTPLAELGIVGFGIGMSMAGLKAIPEIQFQDFIYTAMDQIINQMAKLRYRTNGDYTLPMVLRTPYAGGVHGGPYHSQAGEAYFAHTQGLTVVTPSNPYDAKGLLLSSIELNDPVIFLEPKRLYYATKGDVPDDYYTVDLRKANILKEGDDLTIITYGPTVPLVMDTVNKNNVNADVIDLRTINPFDVDAILNSVKKTSRAVIVTESPRLFGVSAEISATIAERAIDYLAAPILRVSSLDIPVPFALEDYYVPNEQKIMKAINKVLQYR</sequence>
<reference evidence="5 6" key="1">
    <citation type="submission" date="2015-09" db="EMBL/GenBank/DDBJ databases">
        <title>Heavy metals and arsenic resistance mechanisms in polyextremophilic archaea of the family Ferroplasmaceae.</title>
        <authorList>
            <person name="Bulaev A.G."/>
            <person name="Kanygina A.V."/>
        </authorList>
    </citation>
    <scope>NUCLEOTIDE SEQUENCE [LARGE SCALE GENOMIC DNA]</scope>
    <source>
        <strain evidence="5 6">VT</strain>
    </source>
</reference>
<dbReference type="GO" id="GO:0016491">
    <property type="term" value="F:oxidoreductase activity"/>
    <property type="evidence" value="ECO:0007669"/>
    <property type="project" value="UniProtKB-KW"/>
</dbReference>
<keyword evidence="6" id="KW-1185">Reference proteome</keyword>
<dbReference type="SMART" id="SM00861">
    <property type="entry name" value="Transket_pyr"/>
    <property type="match status" value="1"/>
</dbReference>
<dbReference type="OrthoDB" id="6779at2157"/>
<dbReference type="SUPFAM" id="SSF52922">
    <property type="entry name" value="TK C-terminal domain-like"/>
    <property type="match status" value="1"/>
</dbReference>
<evidence type="ECO:0000313" key="5">
    <source>
        <dbReference type="EMBL" id="KQB33957.1"/>
    </source>
</evidence>
<comment type="caution">
    <text evidence="5">The sequence shown here is derived from an EMBL/GenBank/DDBJ whole genome shotgun (WGS) entry which is preliminary data.</text>
</comment>
<dbReference type="Proteomes" id="UP000050320">
    <property type="component" value="Unassembled WGS sequence"/>
</dbReference>
<evidence type="ECO:0000259" key="4">
    <source>
        <dbReference type="SMART" id="SM00861"/>
    </source>
</evidence>
<organism evidence="5 6">
    <name type="scientific">Acidiplasma aeolicum</name>
    <dbReference type="NCBI Taxonomy" id="507754"/>
    <lineage>
        <taxon>Archaea</taxon>
        <taxon>Methanobacteriati</taxon>
        <taxon>Thermoplasmatota</taxon>
        <taxon>Thermoplasmata</taxon>
        <taxon>Thermoplasmatales</taxon>
        <taxon>Ferroplasmaceae</taxon>
        <taxon>Acidiplasma</taxon>
    </lineage>
</organism>
<dbReference type="GO" id="GO:0044272">
    <property type="term" value="P:sulfur compound biosynthetic process"/>
    <property type="evidence" value="ECO:0007669"/>
    <property type="project" value="UniProtKB-ARBA"/>
</dbReference>
<dbReference type="Gene3D" id="3.40.50.970">
    <property type="match status" value="1"/>
</dbReference>
<dbReference type="InterPro" id="IPR005475">
    <property type="entry name" value="Transketolase-like_Pyr-bd"/>
</dbReference>
<keyword evidence="3" id="KW-0786">Thiamine pyrophosphate</keyword>
<dbReference type="GeneID" id="84221942"/>
<dbReference type="SUPFAM" id="SSF52518">
    <property type="entry name" value="Thiamin diphosphate-binding fold (THDP-binding)"/>
    <property type="match status" value="1"/>
</dbReference>
<feature type="domain" description="Transketolase-like pyrimidine-binding" evidence="4">
    <location>
        <begin position="4"/>
        <end position="179"/>
    </location>
</feature>
<dbReference type="FunFam" id="3.40.50.970:FF:000001">
    <property type="entry name" value="Pyruvate dehydrogenase E1 beta subunit"/>
    <property type="match status" value="1"/>
</dbReference>
<dbReference type="InterPro" id="IPR029061">
    <property type="entry name" value="THDP-binding"/>
</dbReference>
<protein>
    <submittedName>
        <fullName evidence="5">2-oxoisovalerate dehydrogenase</fullName>
    </submittedName>
</protein>
<evidence type="ECO:0000256" key="3">
    <source>
        <dbReference type="ARBA" id="ARBA00023052"/>
    </source>
</evidence>
<keyword evidence="2" id="KW-0560">Oxidoreductase</keyword>
<evidence type="ECO:0000313" key="6">
    <source>
        <dbReference type="Proteomes" id="UP000050320"/>
    </source>
</evidence>